<evidence type="ECO:0000256" key="1">
    <source>
        <dbReference type="SAM" id="MobiDB-lite"/>
    </source>
</evidence>
<dbReference type="Proteomes" id="UP000533598">
    <property type="component" value="Unassembled WGS sequence"/>
</dbReference>
<evidence type="ECO:0000313" key="3">
    <source>
        <dbReference type="Proteomes" id="UP000533598"/>
    </source>
</evidence>
<feature type="compositionally biased region" description="Polar residues" evidence="1">
    <location>
        <begin position="85"/>
        <end position="94"/>
    </location>
</feature>
<evidence type="ECO:0000313" key="2">
    <source>
        <dbReference type="EMBL" id="MBB4679485.1"/>
    </source>
</evidence>
<sequence length="257" mass="27380">MTTVWPGPRLAARSPQDWLVCTIVKIVTSYTRPGDRVLLLAAPRPAKPVASIGATRVQAPWAQPEYSGLLDARWAVFRLGRTAQTRTDAGSTNHTGDDAPKVADTEPGPEPRTTQTTARSAGEHNSDQALHTAADPGTGSFDLIITAVEPTVQHHPGLRRWASHLTGRGTVAVITHSHLDGSELHDPTGAVVRSAEQYGLRLLDHLAVLGTITTLPHTESNDPAVSDAGDAQSFTDILVFTAALPGTTARDHRGDLR</sequence>
<keyword evidence="3" id="KW-1185">Reference proteome</keyword>
<gene>
    <name evidence="2" type="ORF">HNR67_005603</name>
</gene>
<accession>A0A7W7CE76</accession>
<dbReference type="EMBL" id="JACHMH010000001">
    <property type="protein sequence ID" value="MBB4679485.1"/>
    <property type="molecule type" value="Genomic_DNA"/>
</dbReference>
<proteinExistence type="predicted"/>
<protein>
    <submittedName>
        <fullName evidence="2">Uncharacterized protein</fullName>
    </submittedName>
</protein>
<comment type="caution">
    <text evidence="2">The sequence shown here is derived from an EMBL/GenBank/DDBJ whole genome shotgun (WGS) entry which is preliminary data.</text>
</comment>
<name>A0A7W7CE76_9PSEU</name>
<dbReference type="RefSeq" id="WP_185005228.1">
    <property type="nucleotide sequence ID" value="NZ_BAAAUI010000001.1"/>
</dbReference>
<organism evidence="2 3">
    <name type="scientific">Crossiella cryophila</name>
    <dbReference type="NCBI Taxonomy" id="43355"/>
    <lineage>
        <taxon>Bacteria</taxon>
        <taxon>Bacillati</taxon>
        <taxon>Actinomycetota</taxon>
        <taxon>Actinomycetes</taxon>
        <taxon>Pseudonocardiales</taxon>
        <taxon>Pseudonocardiaceae</taxon>
        <taxon>Crossiella</taxon>
    </lineage>
</organism>
<reference evidence="2 3" key="1">
    <citation type="submission" date="2020-08" db="EMBL/GenBank/DDBJ databases">
        <title>Sequencing the genomes of 1000 actinobacteria strains.</title>
        <authorList>
            <person name="Klenk H.-P."/>
        </authorList>
    </citation>
    <scope>NUCLEOTIDE SEQUENCE [LARGE SCALE GENOMIC DNA]</scope>
    <source>
        <strain evidence="2 3">DSM 44230</strain>
    </source>
</reference>
<feature type="compositionally biased region" description="Basic and acidic residues" evidence="1">
    <location>
        <begin position="95"/>
        <end position="104"/>
    </location>
</feature>
<dbReference type="AlphaFoldDB" id="A0A7W7CE76"/>
<feature type="region of interest" description="Disordered" evidence="1">
    <location>
        <begin position="85"/>
        <end position="136"/>
    </location>
</feature>